<dbReference type="PROSITE" id="PS50994">
    <property type="entry name" value="INTEGRASE"/>
    <property type="match status" value="1"/>
</dbReference>
<gene>
    <name evidence="3" type="ORF">PACLA_8A029618</name>
</gene>
<comment type="caution">
    <text evidence="3">The sequence shown here is derived from an EMBL/GenBank/DDBJ whole genome shotgun (WGS) entry which is preliminary data.</text>
</comment>
<dbReference type="AlphaFoldDB" id="A0A6S7G8A0"/>
<keyword evidence="4" id="KW-1185">Reference proteome</keyword>
<dbReference type="Pfam" id="PF00385">
    <property type="entry name" value="Chromo"/>
    <property type="match status" value="1"/>
</dbReference>
<dbReference type="CDD" id="cd00024">
    <property type="entry name" value="CD_CSD"/>
    <property type="match status" value="1"/>
</dbReference>
<dbReference type="SMART" id="SM00298">
    <property type="entry name" value="CHROMO"/>
    <property type="match status" value="1"/>
</dbReference>
<evidence type="ECO:0000313" key="3">
    <source>
        <dbReference type="EMBL" id="CAB3987965.1"/>
    </source>
</evidence>
<dbReference type="InterPro" id="IPR016197">
    <property type="entry name" value="Chromo-like_dom_sf"/>
</dbReference>
<reference evidence="3" key="1">
    <citation type="submission" date="2020-04" db="EMBL/GenBank/DDBJ databases">
        <authorList>
            <person name="Alioto T."/>
            <person name="Alioto T."/>
            <person name="Gomez Garrido J."/>
        </authorList>
    </citation>
    <scope>NUCLEOTIDE SEQUENCE</scope>
    <source>
        <strain evidence="3">A484AB</strain>
    </source>
</reference>
<dbReference type="PANTHER" id="PTHR46585">
    <property type="entry name" value="INTEGRASE CORE DOMAIN CONTAINING PROTEIN"/>
    <property type="match status" value="1"/>
</dbReference>
<dbReference type="PROSITE" id="PS00598">
    <property type="entry name" value="CHROMO_1"/>
    <property type="match status" value="1"/>
</dbReference>
<dbReference type="InterPro" id="IPR036397">
    <property type="entry name" value="RNaseH_sf"/>
</dbReference>
<dbReference type="PROSITE" id="PS50013">
    <property type="entry name" value="CHROMO_2"/>
    <property type="match status" value="1"/>
</dbReference>
<dbReference type="PANTHER" id="PTHR46585:SF1">
    <property type="entry name" value="CHROMO DOMAIN-CONTAINING PROTEIN"/>
    <property type="match status" value="1"/>
</dbReference>
<dbReference type="Gene3D" id="2.40.50.40">
    <property type="match status" value="1"/>
</dbReference>
<evidence type="ECO:0000313" key="4">
    <source>
        <dbReference type="Proteomes" id="UP001152795"/>
    </source>
</evidence>
<dbReference type="OrthoDB" id="5984733at2759"/>
<keyword evidence="2" id="KW-0539">Nucleus</keyword>
<accession>A0A6S7G8A0</accession>
<name>A0A6S7G8A0_PARCT</name>
<dbReference type="InterPro" id="IPR023779">
    <property type="entry name" value="Chromodomain_CS"/>
</dbReference>
<dbReference type="SUPFAM" id="SSF54160">
    <property type="entry name" value="Chromo domain-like"/>
    <property type="match status" value="1"/>
</dbReference>
<dbReference type="GO" id="GO:0005634">
    <property type="term" value="C:nucleus"/>
    <property type="evidence" value="ECO:0007669"/>
    <property type="project" value="UniProtKB-SubCell"/>
</dbReference>
<dbReference type="EMBL" id="CACRXK020001258">
    <property type="protein sequence ID" value="CAB3987965.1"/>
    <property type="molecule type" value="Genomic_DNA"/>
</dbReference>
<dbReference type="InterPro" id="IPR012337">
    <property type="entry name" value="RNaseH-like_sf"/>
</dbReference>
<organism evidence="3 4">
    <name type="scientific">Paramuricea clavata</name>
    <name type="common">Red gorgonian</name>
    <name type="synonym">Violescent sea-whip</name>
    <dbReference type="NCBI Taxonomy" id="317549"/>
    <lineage>
        <taxon>Eukaryota</taxon>
        <taxon>Metazoa</taxon>
        <taxon>Cnidaria</taxon>
        <taxon>Anthozoa</taxon>
        <taxon>Octocorallia</taxon>
        <taxon>Malacalcyonacea</taxon>
        <taxon>Plexauridae</taxon>
        <taxon>Paramuricea</taxon>
    </lineage>
</organism>
<dbReference type="InterPro" id="IPR000953">
    <property type="entry name" value="Chromo/chromo_shadow_dom"/>
</dbReference>
<sequence>MPCCGKSLPEISLRDIFRKVRCISACCGGKIVIQASDIDGRKAEPIKTKTGENLVKAFEKILKKGRKPETFHSDKGTEFMNRKFQAFLEKHNIRFFTTQNEAKASIVERFNRTLKTKMWKYFTAKNTLKYVEIIQKLFNIGDQVRISKARRTFKKGYLPNWTEEVFTITKRVLRRPPVYKIADFDDDELKGTFYEQELQRVNKTDSDFYRVEEVLRSRMRNKRKEYFVKWRGYPDKFNSWVPAESVKDIK</sequence>
<proteinExistence type="predicted"/>
<dbReference type="Proteomes" id="UP001152795">
    <property type="component" value="Unassembled WGS sequence"/>
</dbReference>
<protein>
    <submittedName>
        <fullName evidence="3">Uncharacterized transposon-derived</fullName>
    </submittedName>
</protein>
<dbReference type="GO" id="GO:0015074">
    <property type="term" value="P:DNA integration"/>
    <property type="evidence" value="ECO:0007669"/>
    <property type="project" value="InterPro"/>
</dbReference>
<dbReference type="Gene3D" id="3.30.420.10">
    <property type="entry name" value="Ribonuclease H-like superfamily/Ribonuclease H"/>
    <property type="match status" value="1"/>
</dbReference>
<dbReference type="SUPFAM" id="SSF53098">
    <property type="entry name" value="Ribonuclease H-like"/>
    <property type="match status" value="1"/>
</dbReference>
<comment type="subcellular location">
    <subcellularLocation>
        <location evidence="1">Nucleus</location>
    </subcellularLocation>
</comment>
<evidence type="ECO:0000256" key="2">
    <source>
        <dbReference type="ARBA" id="ARBA00023242"/>
    </source>
</evidence>
<dbReference type="GO" id="GO:0003676">
    <property type="term" value="F:nucleic acid binding"/>
    <property type="evidence" value="ECO:0007669"/>
    <property type="project" value="InterPro"/>
</dbReference>
<evidence type="ECO:0000256" key="1">
    <source>
        <dbReference type="ARBA" id="ARBA00004123"/>
    </source>
</evidence>
<dbReference type="InterPro" id="IPR001584">
    <property type="entry name" value="Integrase_cat-core"/>
</dbReference>
<dbReference type="InterPro" id="IPR023780">
    <property type="entry name" value="Chromo_domain"/>
</dbReference>